<dbReference type="GO" id="GO:0005886">
    <property type="term" value="C:plasma membrane"/>
    <property type="evidence" value="ECO:0007669"/>
    <property type="project" value="UniProtKB-SubCell"/>
</dbReference>
<evidence type="ECO:0000256" key="5">
    <source>
        <dbReference type="ARBA" id="ARBA00023136"/>
    </source>
</evidence>
<dbReference type="InterPro" id="IPR005598">
    <property type="entry name" value="ATP_synth_I"/>
</dbReference>
<reference evidence="8" key="1">
    <citation type="journal article" date="2017" name="Appl. Environ. Microbiol.">
        <title>Genomic analysis of Calderihabitans maritimus KKC1, a thermophilic hydrogenogenic carboxydotrophic bacterium isolated from marine sediment.</title>
        <authorList>
            <person name="Omae K."/>
            <person name="Yoneda Y."/>
            <person name="Fukuyama Y."/>
            <person name="Yoshida T."/>
            <person name="Sako Y."/>
        </authorList>
    </citation>
    <scope>NUCLEOTIDE SEQUENCE [LARGE SCALE GENOMIC DNA]</scope>
    <source>
        <strain evidence="8">KKC1</strain>
    </source>
</reference>
<keyword evidence="4 6" id="KW-1133">Transmembrane helix</keyword>
<feature type="transmembrane region" description="Helical" evidence="6">
    <location>
        <begin position="6"/>
        <end position="24"/>
    </location>
</feature>
<dbReference type="RefSeq" id="WP_088554893.1">
    <property type="nucleotide sequence ID" value="NZ_BDGJ01000168.1"/>
</dbReference>
<evidence type="ECO:0000313" key="8">
    <source>
        <dbReference type="Proteomes" id="UP000197032"/>
    </source>
</evidence>
<sequence>MNLQELFVGLAFGAVVSIFNHQLIVRLLPRLEGLPVDRAKAKLWGRYLVRYGINFLVLFAVYKRVWLLTGTALGLTAMQKYLAVKYFFKRKG</sequence>
<evidence type="ECO:0000256" key="1">
    <source>
        <dbReference type="ARBA" id="ARBA00004651"/>
    </source>
</evidence>
<keyword evidence="3 6" id="KW-0812">Transmembrane</keyword>
<proteinExistence type="predicted"/>
<dbReference type="AlphaFoldDB" id="A0A1Z5HX20"/>
<dbReference type="Proteomes" id="UP000197032">
    <property type="component" value="Unassembled WGS sequence"/>
</dbReference>
<evidence type="ECO:0000256" key="6">
    <source>
        <dbReference type="SAM" id="Phobius"/>
    </source>
</evidence>
<keyword evidence="2" id="KW-1003">Cell membrane</keyword>
<dbReference type="Pfam" id="PF03899">
    <property type="entry name" value="ATP-synt_I"/>
    <property type="match status" value="1"/>
</dbReference>
<protein>
    <recommendedName>
        <fullName evidence="9">ATP synthase subunit I</fullName>
    </recommendedName>
</protein>
<evidence type="ECO:0000256" key="3">
    <source>
        <dbReference type="ARBA" id="ARBA00022692"/>
    </source>
</evidence>
<evidence type="ECO:0008006" key="9">
    <source>
        <dbReference type="Google" id="ProtNLM"/>
    </source>
</evidence>
<comment type="caution">
    <text evidence="7">The sequence shown here is derived from an EMBL/GenBank/DDBJ whole genome shotgun (WGS) entry which is preliminary data.</text>
</comment>
<keyword evidence="5 6" id="KW-0472">Membrane</keyword>
<dbReference type="EMBL" id="BDGJ01000168">
    <property type="protein sequence ID" value="GAW93830.1"/>
    <property type="molecule type" value="Genomic_DNA"/>
</dbReference>
<organism evidence="7 8">
    <name type="scientific">Calderihabitans maritimus</name>
    <dbReference type="NCBI Taxonomy" id="1246530"/>
    <lineage>
        <taxon>Bacteria</taxon>
        <taxon>Bacillati</taxon>
        <taxon>Bacillota</taxon>
        <taxon>Clostridia</taxon>
        <taxon>Neomoorellales</taxon>
        <taxon>Calderihabitantaceae</taxon>
        <taxon>Calderihabitans</taxon>
    </lineage>
</organism>
<accession>A0A1Z5HX20</accession>
<keyword evidence="8" id="KW-1185">Reference proteome</keyword>
<evidence type="ECO:0000313" key="7">
    <source>
        <dbReference type="EMBL" id="GAW93830.1"/>
    </source>
</evidence>
<evidence type="ECO:0000256" key="2">
    <source>
        <dbReference type="ARBA" id="ARBA00022475"/>
    </source>
</evidence>
<dbReference type="OrthoDB" id="9948771at2"/>
<name>A0A1Z5HX20_9FIRM</name>
<gene>
    <name evidence="7" type="ORF">KKC1_29570</name>
</gene>
<evidence type="ECO:0000256" key="4">
    <source>
        <dbReference type="ARBA" id="ARBA00022989"/>
    </source>
</evidence>
<comment type="subcellular location">
    <subcellularLocation>
        <location evidence="1">Cell membrane</location>
        <topology evidence="1">Multi-pass membrane protein</topology>
    </subcellularLocation>
</comment>